<organism evidence="9 10">
    <name type="scientific">Kribbella caucasensis</name>
    <dbReference type="NCBI Taxonomy" id="2512215"/>
    <lineage>
        <taxon>Bacteria</taxon>
        <taxon>Bacillati</taxon>
        <taxon>Actinomycetota</taxon>
        <taxon>Actinomycetes</taxon>
        <taxon>Propionibacteriales</taxon>
        <taxon>Kribbellaceae</taxon>
        <taxon>Kribbella</taxon>
    </lineage>
</organism>
<dbReference type="InterPro" id="IPR052185">
    <property type="entry name" value="IPC_Synthase-Related"/>
</dbReference>
<keyword evidence="4 5" id="KW-0472">Membrane</keyword>
<keyword evidence="10" id="KW-1185">Reference proteome</keyword>
<keyword evidence="3 5" id="KW-1133">Transmembrane helix</keyword>
<reference evidence="9 10" key="1">
    <citation type="submission" date="2019-03" db="EMBL/GenBank/DDBJ databases">
        <title>Genomic Encyclopedia of Type Strains, Phase III (KMG-III): the genomes of soil and plant-associated and newly described type strains.</title>
        <authorList>
            <person name="Whitman W."/>
        </authorList>
    </citation>
    <scope>NUCLEOTIDE SEQUENCE [LARGE SCALE GENOMIC DNA]</scope>
    <source>
        <strain evidence="9 10">VKM Ac-2527</strain>
    </source>
</reference>
<dbReference type="GO" id="GO:0045017">
    <property type="term" value="P:glycerolipid biosynthetic process"/>
    <property type="evidence" value="ECO:0007669"/>
    <property type="project" value="InterPro"/>
</dbReference>
<feature type="transmembrane region" description="Helical" evidence="5">
    <location>
        <begin position="190"/>
        <end position="208"/>
    </location>
</feature>
<protein>
    <submittedName>
        <fullName evidence="9">Uncharacterized protein DUF1298</fullName>
    </submittedName>
</protein>
<dbReference type="PANTHER" id="PTHR31310">
    <property type="match status" value="1"/>
</dbReference>
<sequence>MCYEKCVAVDDGGSIQRFRVWRQVVLGLALFGVYLLVDRPGSTRQATADRHGRDLYALEQRLHLDIERPLNDWLAPHKVLSTLANYGYAFTYIIGAFALLVWILVRRPDAFRQARDSFVVLNVIAIACFVLYPVTPPRLLPELGLVDTVAQGNAWWSELVDHANQLAAMPSLHVSWAVWVSMVLFRLGRAWVQVVSGIHVIVTVLVVFATANHYVLDVVAAVVLVALSVVMANGWHDRVARPGVVVPSHDAFFLHVETAAAPQHVGGLVVFEPSDGDALSVERVTELVKGELDLLPRFRQRLGPASRWRRQRWIDVAEIDWPLHISDRHSADGPAGLRRIVAELAETPMARDRPMWRIVMVREVAPGVSAMILLLHHAVADGIGTVIQALNLLRPRIELLGVRGPAPRRAQLLGATITGLAQLATDGGAGAHLDCASTRREFATADLELAAVRRAASSRGVRVTDLVLGLIADAVAATHPDVATRLRGRMRVAVPLMVRDPGAAAETNATAAVMVDIPLDGRPFEELLAEISRRTARLRTPSRAVASRFVMATGLRALPEPSAGWFARTVYGRRFFHAIVSNMPGSTQSLSMDGVPIASVYPILPLAPGSPLAVGALSWAGSLGIGLATDPAVLDAGVLAARIEQVLGVSPERPHEREEESRA</sequence>
<evidence type="ECO:0000256" key="5">
    <source>
        <dbReference type="SAM" id="Phobius"/>
    </source>
</evidence>
<dbReference type="GO" id="GO:0004144">
    <property type="term" value="F:diacylglycerol O-acyltransferase activity"/>
    <property type="evidence" value="ECO:0007669"/>
    <property type="project" value="InterPro"/>
</dbReference>
<dbReference type="InterPro" id="IPR026841">
    <property type="entry name" value="Aur1/Ipt1"/>
</dbReference>
<dbReference type="Pfam" id="PF06974">
    <property type="entry name" value="WS_DGAT_C"/>
    <property type="match status" value="1"/>
</dbReference>
<feature type="transmembrane region" description="Helical" evidence="5">
    <location>
        <begin position="20"/>
        <end position="37"/>
    </location>
</feature>
<dbReference type="Gene3D" id="3.30.559.10">
    <property type="entry name" value="Chloramphenicol acetyltransferase-like domain"/>
    <property type="match status" value="1"/>
</dbReference>
<name>A0A4R6JJP0_9ACTN</name>
<feature type="transmembrane region" description="Helical" evidence="5">
    <location>
        <begin position="117"/>
        <end position="135"/>
    </location>
</feature>
<evidence type="ECO:0000313" key="9">
    <source>
        <dbReference type="EMBL" id="TDO34785.1"/>
    </source>
</evidence>
<proteinExistence type="predicted"/>
<evidence type="ECO:0000313" key="10">
    <source>
        <dbReference type="Proteomes" id="UP000295388"/>
    </source>
</evidence>
<dbReference type="Pfam" id="PF14378">
    <property type="entry name" value="PAP2_3"/>
    <property type="match status" value="1"/>
</dbReference>
<evidence type="ECO:0000259" key="7">
    <source>
        <dbReference type="Pfam" id="PF06974"/>
    </source>
</evidence>
<evidence type="ECO:0000256" key="3">
    <source>
        <dbReference type="ARBA" id="ARBA00022989"/>
    </source>
</evidence>
<feature type="transmembrane region" description="Helical" evidence="5">
    <location>
        <begin position="214"/>
        <end position="232"/>
    </location>
</feature>
<comment type="caution">
    <text evidence="9">The sequence shown here is derived from an EMBL/GenBank/DDBJ whole genome shotgun (WGS) entry which is preliminary data.</text>
</comment>
<accession>A0A4R6JJP0</accession>
<evidence type="ECO:0000259" key="6">
    <source>
        <dbReference type="Pfam" id="PF03007"/>
    </source>
</evidence>
<dbReference type="InterPro" id="IPR009721">
    <property type="entry name" value="O-acyltransferase_WSD1_C"/>
</dbReference>
<dbReference type="PANTHER" id="PTHR31310:SF7">
    <property type="entry name" value="PA-PHOSPHATASE RELATED-FAMILY PROTEIN DDB_G0268928"/>
    <property type="match status" value="1"/>
</dbReference>
<keyword evidence="2 5" id="KW-0812">Transmembrane</keyword>
<comment type="subcellular location">
    <subcellularLocation>
        <location evidence="1">Membrane</location>
        <topology evidence="1">Multi-pass membrane protein</topology>
    </subcellularLocation>
</comment>
<evidence type="ECO:0000256" key="1">
    <source>
        <dbReference type="ARBA" id="ARBA00004141"/>
    </source>
</evidence>
<feature type="domain" description="Inositolphosphotransferase Aur1/Ipt1" evidence="8">
    <location>
        <begin position="54"/>
        <end position="230"/>
    </location>
</feature>
<dbReference type="SUPFAM" id="SSF52777">
    <property type="entry name" value="CoA-dependent acyltransferases"/>
    <property type="match status" value="1"/>
</dbReference>
<gene>
    <name evidence="9" type="ORF">EV643_12542</name>
</gene>
<feature type="domain" description="O-acyltransferase WSD1 C-terminal" evidence="7">
    <location>
        <begin position="508"/>
        <end position="647"/>
    </location>
</feature>
<evidence type="ECO:0000256" key="2">
    <source>
        <dbReference type="ARBA" id="ARBA00022692"/>
    </source>
</evidence>
<dbReference type="GO" id="GO:0016020">
    <property type="term" value="C:membrane"/>
    <property type="evidence" value="ECO:0007669"/>
    <property type="project" value="UniProtKB-SubCell"/>
</dbReference>
<feature type="transmembrane region" description="Helical" evidence="5">
    <location>
        <begin position="86"/>
        <end position="105"/>
    </location>
</feature>
<dbReference type="EMBL" id="SNWQ01000025">
    <property type="protein sequence ID" value="TDO34785.1"/>
    <property type="molecule type" value="Genomic_DNA"/>
</dbReference>
<dbReference type="AlphaFoldDB" id="A0A4R6JJP0"/>
<evidence type="ECO:0000259" key="8">
    <source>
        <dbReference type="Pfam" id="PF14378"/>
    </source>
</evidence>
<dbReference type="OrthoDB" id="9810950at2"/>
<dbReference type="Proteomes" id="UP000295388">
    <property type="component" value="Unassembled WGS sequence"/>
</dbReference>
<dbReference type="CDD" id="cd03386">
    <property type="entry name" value="PAP2_Aur1_like"/>
    <property type="match status" value="1"/>
</dbReference>
<feature type="domain" description="O-acyltransferase WSD1-like N-terminal" evidence="6">
    <location>
        <begin position="249"/>
        <end position="386"/>
    </location>
</feature>
<evidence type="ECO:0000256" key="4">
    <source>
        <dbReference type="ARBA" id="ARBA00023136"/>
    </source>
</evidence>
<dbReference type="Pfam" id="PF03007">
    <property type="entry name" value="WS_DGAT_cat"/>
    <property type="match status" value="1"/>
</dbReference>
<dbReference type="InterPro" id="IPR023213">
    <property type="entry name" value="CAT-like_dom_sf"/>
</dbReference>
<dbReference type="InterPro" id="IPR004255">
    <property type="entry name" value="O-acyltransferase_WSD1_N"/>
</dbReference>